<evidence type="ECO:0000313" key="2">
    <source>
        <dbReference type="EMBL" id="MPC75963.1"/>
    </source>
</evidence>
<dbReference type="Proteomes" id="UP000324222">
    <property type="component" value="Unassembled WGS sequence"/>
</dbReference>
<name>A0A5B7I135_PORTR</name>
<reference evidence="2 3" key="1">
    <citation type="submission" date="2019-05" db="EMBL/GenBank/DDBJ databases">
        <title>Another draft genome of Portunus trituberculatus and its Hox gene families provides insights of decapod evolution.</title>
        <authorList>
            <person name="Jeong J.-H."/>
            <person name="Song I."/>
            <person name="Kim S."/>
            <person name="Choi T."/>
            <person name="Kim D."/>
            <person name="Ryu S."/>
            <person name="Kim W."/>
        </authorList>
    </citation>
    <scope>NUCLEOTIDE SEQUENCE [LARGE SCALE GENOMIC DNA]</scope>
    <source>
        <tissue evidence="2">Muscle</tissue>
    </source>
</reference>
<evidence type="ECO:0000313" key="3">
    <source>
        <dbReference type="Proteomes" id="UP000324222"/>
    </source>
</evidence>
<protein>
    <submittedName>
        <fullName evidence="2">Uncharacterized protein</fullName>
    </submittedName>
</protein>
<feature type="region of interest" description="Disordered" evidence="1">
    <location>
        <begin position="40"/>
        <end position="65"/>
    </location>
</feature>
<evidence type="ECO:0000256" key="1">
    <source>
        <dbReference type="SAM" id="MobiDB-lite"/>
    </source>
</evidence>
<organism evidence="2 3">
    <name type="scientific">Portunus trituberculatus</name>
    <name type="common">Swimming crab</name>
    <name type="synonym">Neptunus trituberculatus</name>
    <dbReference type="NCBI Taxonomy" id="210409"/>
    <lineage>
        <taxon>Eukaryota</taxon>
        <taxon>Metazoa</taxon>
        <taxon>Ecdysozoa</taxon>
        <taxon>Arthropoda</taxon>
        <taxon>Crustacea</taxon>
        <taxon>Multicrustacea</taxon>
        <taxon>Malacostraca</taxon>
        <taxon>Eumalacostraca</taxon>
        <taxon>Eucarida</taxon>
        <taxon>Decapoda</taxon>
        <taxon>Pleocyemata</taxon>
        <taxon>Brachyura</taxon>
        <taxon>Eubrachyura</taxon>
        <taxon>Portunoidea</taxon>
        <taxon>Portunidae</taxon>
        <taxon>Portuninae</taxon>
        <taxon>Portunus</taxon>
    </lineage>
</organism>
<feature type="compositionally biased region" description="Basic and acidic residues" evidence="1">
    <location>
        <begin position="45"/>
        <end position="54"/>
    </location>
</feature>
<dbReference type="EMBL" id="VSRR010042267">
    <property type="protein sequence ID" value="MPC75963.1"/>
    <property type="molecule type" value="Genomic_DNA"/>
</dbReference>
<proteinExistence type="predicted"/>
<sequence length="65" mass="7549">MLHTALRLAGEEHHFRASREVRHCASFLVTKWEATVEGSVFSSRSRRDEEREVPVPEEWTGNNVK</sequence>
<gene>
    <name evidence="2" type="ORF">E2C01_070364</name>
</gene>
<comment type="caution">
    <text evidence="2">The sequence shown here is derived from an EMBL/GenBank/DDBJ whole genome shotgun (WGS) entry which is preliminary data.</text>
</comment>
<accession>A0A5B7I135</accession>
<keyword evidence="3" id="KW-1185">Reference proteome</keyword>
<dbReference type="AlphaFoldDB" id="A0A5B7I135"/>